<comment type="subunit">
    <text evidence="5">Forms a complex with TatA.</text>
</comment>
<reference evidence="6 7" key="1">
    <citation type="journal article" date="2012" name="Environ. Microbiol.">
        <title>The genome of the ammonia-oxidizing Candidatus Nitrososphaera gargensis: insights into metabolic versatility and environmental adaptations.</title>
        <authorList>
            <person name="Spang A."/>
            <person name="Poehlein A."/>
            <person name="Offre P."/>
            <person name="Zumbragel S."/>
            <person name="Haider S."/>
            <person name="Rychlik N."/>
            <person name="Nowka B."/>
            <person name="Schmeisser C."/>
            <person name="Lebedeva E.V."/>
            <person name="Rattei T."/>
            <person name="Bohm C."/>
            <person name="Schmid M."/>
            <person name="Galushko A."/>
            <person name="Hatzenpichler R."/>
            <person name="Weinmaier T."/>
            <person name="Daniel R."/>
            <person name="Schleper C."/>
            <person name="Spieck E."/>
            <person name="Streit W."/>
            <person name="Wagner M."/>
        </authorList>
    </citation>
    <scope>NUCLEOTIDE SEQUENCE [LARGE SCALE GENOMIC DNA]</scope>
    <source>
        <strain evidence="7">Ga9.2</strain>
    </source>
</reference>
<keyword evidence="7" id="KW-1185">Reference proteome</keyword>
<dbReference type="GO" id="GO:0009977">
    <property type="term" value="F:proton motive force dependent protein transmembrane transporter activity"/>
    <property type="evidence" value="ECO:0007669"/>
    <property type="project" value="TreeGrafter"/>
</dbReference>
<dbReference type="Proteomes" id="UP000008037">
    <property type="component" value="Chromosome"/>
</dbReference>
<feature type="transmembrane region" description="Helical" evidence="5">
    <location>
        <begin position="86"/>
        <end position="106"/>
    </location>
</feature>
<dbReference type="AlphaFoldDB" id="K0IKB4"/>
<name>K0IKB4_NITGG</name>
<organism evidence="6 7">
    <name type="scientific">Nitrososphaera gargensis (strain Ga9.2)</name>
    <dbReference type="NCBI Taxonomy" id="1237085"/>
    <lineage>
        <taxon>Archaea</taxon>
        <taxon>Nitrososphaerota</taxon>
        <taxon>Nitrososphaeria</taxon>
        <taxon>Nitrososphaerales</taxon>
        <taxon>Nitrososphaeraceae</taxon>
        <taxon>Nitrososphaera</taxon>
    </lineage>
</organism>
<dbReference type="GeneID" id="13794766"/>
<feature type="transmembrane region" description="Helical" evidence="5">
    <location>
        <begin position="18"/>
        <end position="35"/>
    </location>
</feature>
<comment type="subcellular location">
    <subcellularLocation>
        <location evidence="5">Cell membrane</location>
        <topology evidence="5">Multi-pass membrane protein</topology>
    </subcellularLocation>
    <subcellularLocation>
        <location evidence="1">Membrane</location>
        <topology evidence="1">Multi-pass membrane protein</topology>
    </subcellularLocation>
</comment>
<dbReference type="EMBL" id="CP002408">
    <property type="protein sequence ID" value="AFU59668.1"/>
    <property type="molecule type" value="Genomic_DNA"/>
</dbReference>
<evidence type="ECO:0000256" key="3">
    <source>
        <dbReference type="ARBA" id="ARBA00022989"/>
    </source>
</evidence>
<evidence type="ECO:0000256" key="4">
    <source>
        <dbReference type="ARBA" id="ARBA00023136"/>
    </source>
</evidence>
<gene>
    <name evidence="5 6" type="primary">tatC</name>
    <name evidence="6" type="ordered locus">Ngar_c27470</name>
</gene>
<dbReference type="InParanoid" id="K0IKB4"/>
<keyword evidence="2 5" id="KW-0812">Transmembrane</keyword>
<dbReference type="GO" id="GO:0043953">
    <property type="term" value="P:protein transport by the Tat complex"/>
    <property type="evidence" value="ECO:0007669"/>
    <property type="project" value="UniProtKB-UniRule"/>
</dbReference>
<dbReference type="Pfam" id="PF00902">
    <property type="entry name" value="TatC"/>
    <property type="match status" value="1"/>
</dbReference>
<keyword evidence="5" id="KW-1003">Cell membrane</keyword>
<evidence type="ECO:0000256" key="5">
    <source>
        <dbReference type="HAMAP-Rule" id="MF_00902"/>
    </source>
</evidence>
<dbReference type="HAMAP" id="MF_00902">
    <property type="entry name" value="TatC"/>
    <property type="match status" value="1"/>
</dbReference>
<evidence type="ECO:0000256" key="1">
    <source>
        <dbReference type="ARBA" id="ARBA00004141"/>
    </source>
</evidence>
<comment type="function">
    <text evidence="5">Part of the twin-arginine translocation (Tat) system that transports large folded proteins containing a characteristic twin-arginine motif in their signal peptide across membranes.</text>
</comment>
<dbReference type="PATRIC" id="fig|1237085.11.peg.2723"/>
<evidence type="ECO:0000256" key="2">
    <source>
        <dbReference type="ARBA" id="ARBA00022692"/>
    </source>
</evidence>
<accession>K0IKB4</accession>
<dbReference type="PANTHER" id="PTHR30371">
    <property type="entry name" value="SEC-INDEPENDENT PROTEIN TRANSLOCASE PROTEIN TATC"/>
    <property type="match status" value="1"/>
</dbReference>
<dbReference type="PANTHER" id="PTHR30371:SF0">
    <property type="entry name" value="SEC-INDEPENDENT PROTEIN TRANSLOCASE PROTEIN TATC, CHLOROPLASTIC-RELATED"/>
    <property type="match status" value="1"/>
</dbReference>
<dbReference type="RefSeq" id="WP_015020203.1">
    <property type="nucleotide sequence ID" value="NC_018719.1"/>
</dbReference>
<dbReference type="InterPro" id="IPR002033">
    <property type="entry name" value="TatC"/>
</dbReference>
<feature type="transmembrane region" description="Helical" evidence="5">
    <location>
        <begin position="211"/>
        <end position="227"/>
    </location>
</feature>
<dbReference type="FunCoup" id="K0IKB4">
    <property type="interactions" value="49"/>
</dbReference>
<feature type="transmembrane region" description="Helical" evidence="5">
    <location>
        <begin position="233"/>
        <end position="253"/>
    </location>
</feature>
<feature type="transmembrane region" description="Helical" evidence="5">
    <location>
        <begin position="126"/>
        <end position="156"/>
    </location>
</feature>
<dbReference type="NCBIfam" id="TIGR00945">
    <property type="entry name" value="tatC"/>
    <property type="match status" value="1"/>
</dbReference>
<dbReference type="HOGENOM" id="CLU_031942_3_2_2"/>
<dbReference type="GO" id="GO:0033281">
    <property type="term" value="C:TAT protein transport complex"/>
    <property type="evidence" value="ECO:0007669"/>
    <property type="project" value="UniProtKB-UniRule"/>
</dbReference>
<keyword evidence="5" id="KW-0813">Transport</keyword>
<comment type="similarity">
    <text evidence="5">Belongs to the TatC family.</text>
</comment>
<protein>
    <recommendedName>
        <fullName evidence="5">Sec-independent protein translocase protein TatC</fullName>
    </recommendedName>
</protein>
<keyword evidence="5" id="KW-0811">Translocation</keyword>
<dbReference type="PRINTS" id="PR01840">
    <property type="entry name" value="TATCFAMILY"/>
</dbReference>
<dbReference type="OrthoDB" id="15305at2157"/>
<proteinExistence type="inferred from homology"/>
<sequence length="263" mass="29047">MAAGMTIREHIEELRTRVFRVALSIIIITVFAMTFDLRPVEVAGLPLAYPYPDPIHNISTRLTFYMQDTLLPEGVGLIQTAPGQAFFAQIYVSALIGLIASIPIIVREISAFISPAISTKTKIGVLNIFLPAVALFVTGLVFSYFVVIPFTLNFLYQYGEALNVATFLTINDFISFVMQFFLGFGVAFQLPIVMYGISMTDAVSPRFWRDNFRYAALILVIFGAIITPDGSGVTMWFVAGPMLVLYAAGMLVVERRAAVKTNT</sequence>
<dbReference type="STRING" id="1237085.Ngar_c27470"/>
<evidence type="ECO:0000313" key="7">
    <source>
        <dbReference type="Proteomes" id="UP000008037"/>
    </source>
</evidence>
<evidence type="ECO:0000313" key="6">
    <source>
        <dbReference type="EMBL" id="AFU59668.1"/>
    </source>
</evidence>
<dbReference type="KEGG" id="nga:Ngar_c27470"/>
<keyword evidence="4 5" id="KW-0472">Membrane</keyword>
<dbReference type="GO" id="GO:0065002">
    <property type="term" value="P:intracellular protein transmembrane transport"/>
    <property type="evidence" value="ECO:0007669"/>
    <property type="project" value="TreeGrafter"/>
</dbReference>
<keyword evidence="5" id="KW-0653">Protein transport</keyword>
<keyword evidence="3 5" id="KW-1133">Transmembrane helix</keyword>
<feature type="transmembrane region" description="Helical" evidence="5">
    <location>
        <begin position="176"/>
        <end position="199"/>
    </location>
</feature>